<dbReference type="PANTHER" id="PTHR33747">
    <property type="entry name" value="UPF0225 PROTEIN SCO1677"/>
    <property type="match status" value="1"/>
</dbReference>
<protein>
    <submittedName>
        <fullName evidence="2">SEC-C motif-containing protein</fullName>
    </submittedName>
</protein>
<dbReference type="InterPro" id="IPR032710">
    <property type="entry name" value="NTF2-like_dom_sf"/>
</dbReference>
<dbReference type="InterPro" id="IPR004027">
    <property type="entry name" value="SEC_C_motif"/>
</dbReference>
<evidence type="ECO:0000313" key="2">
    <source>
        <dbReference type="EMBL" id="SFW18208.1"/>
    </source>
</evidence>
<dbReference type="EMBL" id="FPIW01000003">
    <property type="protein sequence ID" value="SFW18208.1"/>
    <property type="molecule type" value="Genomic_DNA"/>
</dbReference>
<dbReference type="SUPFAM" id="SSF54427">
    <property type="entry name" value="NTF2-like"/>
    <property type="match status" value="1"/>
</dbReference>
<accession>A0AA94L149</accession>
<feature type="domain" description="YchJ-like middle NTF2-like" evidence="1">
    <location>
        <begin position="66"/>
        <end position="169"/>
    </location>
</feature>
<sequence length="207" mass="23575">MKPKAQQALVRSCRPDWHALIFMGYTPPEGFKNKVDFMQQQCPCGSGHSLDQCCGPYMDGTAWPGDAETLMRSRYSAYVLGRYQWLVDSTHPDYREGISVEKLTEQARDVQWLRLDVGRTESDVPAGQNGELFDVVEFHAYYEMEGIPRQLGERSFFARHDEKIFYVDGVALRPEAYRRQNPKVGRNDPCPCGSGKKYKKCCGAETA</sequence>
<evidence type="ECO:0000259" key="1">
    <source>
        <dbReference type="Pfam" id="PF17775"/>
    </source>
</evidence>
<dbReference type="Pfam" id="PF02810">
    <property type="entry name" value="SEC-C"/>
    <property type="match status" value="1"/>
</dbReference>
<dbReference type="Gene3D" id="3.10.450.50">
    <property type="match status" value="1"/>
</dbReference>
<reference evidence="3" key="1">
    <citation type="submission" date="2016-11" db="EMBL/GenBank/DDBJ databases">
        <authorList>
            <person name="Jaros S."/>
            <person name="Januszkiewicz K."/>
            <person name="Wedrychowicz H."/>
        </authorList>
    </citation>
    <scope>NUCLEOTIDE SEQUENCE [LARGE SCALE GENOMIC DNA]</scope>
    <source>
        <strain evidence="3">DSM 7057</strain>
    </source>
</reference>
<organism evidence="2 3">
    <name type="scientific">Desulfovibrio desulfuricans</name>
    <dbReference type="NCBI Taxonomy" id="876"/>
    <lineage>
        <taxon>Bacteria</taxon>
        <taxon>Pseudomonadati</taxon>
        <taxon>Thermodesulfobacteriota</taxon>
        <taxon>Desulfovibrionia</taxon>
        <taxon>Desulfovibrionales</taxon>
        <taxon>Desulfovibrionaceae</taxon>
        <taxon>Desulfovibrio</taxon>
    </lineage>
</organism>
<dbReference type="Proteomes" id="UP000182680">
    <property type="component" value="Unassembled WGS sequence"/>
</dbReference>
<comment type="caution">
    <text evidence="2">The sequence shown here is derived from an EMBL/GenBank/DDBJ whole genome shotgun (WGS) entry which is preliminary data.</text>
</comment>
<dbReference type="AlphaFoldDB" id="A0AA94L149"/>
<dbReference type="Pfam" id="PF17775">
    <property type="entry name" value="YchJ_M-like"/>
    <property type="match status" value="1"/>
</dbReference>
<proteinExistence type="predicted"/>
<name>A0AA94L149_DESDE</name>
<gene>
    <name evidence="2" type="ORF">SAMN02910291_00293</name>
</gene>
<dbReference type="PANTHER" id="PTHR33747:SF1">
    <property type="entry name" value="ADENYLATE CYCLASE-ASSOCIATED CAP C-TERMINAL DOMAIN-CONTAINING PROTEIN"/>
    <property type="match status" value="1"/>
</dbReference>
<dbReference type="SUPFAM" id="SSF103642">
    <property type="entry name" value="Sec-C motif"/>
    <property type="match status" value="1"/>
</dbReference>
<evidence type="ECO:0000313" key="3">
    <source>
        <dbReference type="Proteomes" id="UP000182680"/>
    </source>
</evidence>
<dbReference type="InterPro" id="IPR048469">
    <property type="entry name" value="YchJ-like_M"/>
</dbReference>